<dbReference type="Ensembl" id="ENSEEET00000065116.1">
    <property type="protein sequence ID" value="ENSEEEP00000057243.1"/>
    <property type="gene ID" value="ENSEEEG00000022848.2"/>
</dbReference>
<dbReference type="Proteomes" id="UP000314983">
    <property type="component" value="Chromosome 4"/>
</dbReference>
<keyword evidence="3" id="KW-0645">Protease</keyword>
<protein>
    <recommendedName>
        <fullName evidence="8">trypsin</fullName>
        <ecNumber evidence="8">3.4.21.4</ecNumber>
    </recommendedName>
</protein>
<dbReference type="PANTHER" id="PTHR24264">
    <property type="entry name" value="TRYPSIN-RELATED"/>
    <property type="match status" value="1"/>
</dbReference>
<evidence type="ECO:0000313" key="11">
    <source>
        <dbReference type="Proteomes" id="UP000314983"/>
    </source>
</evidence>
<evidence type="ECO:0000259" key="9">
    <source>
        <dbReference type="PROSITE" id="PS50240"/>
    </source>
</evidence>
<dbReference type="GO" id="GO:0004252">
    <property type="term" value="F:serine-type endopeptidase activity"/>
    <property type="evidence" value="ECO:0007669"/>
    <property type="project" value="UniProtKB-EC"/>
</dbReference>
<evidence type="ECO:0000256" key="1">
    <source>
        <dbReference type="ARBA" id="ARBA00004239"/>
    </source>
</evidence>
<evidence type="ECO:0000256" key="5">
    <source>
        <dbReference type="ARBA" id="ARBA00022825"/>
    </source>
</evidence>
<dbReference type="InterPro" id="IPR001254">
    <property type="entry name" value="Trypsin_dom"/>
</dbReference>
<dbReference type="Pfam" id="PF00089">
    <property type="entry name" value="Trypsin"/>
    <property type="match status" value="2"/>
</dbReference>
<dbReference type="PANTHER" id="PTHR24264:SF15">
    <property type="entry name" value="RIKEN CDNA 2210010C04 GENE"/>
    <property type="match status" value="1"/>
</dbReference>
<evidence type="ECO:0000256" key="7">
    <source>
        <dbReference type="ARBA" id="ARBA00036320"/>
    </source>
</evidence>
<keyword evidence="11" id="KW-1185">Reference proteome</keyword>
<reference evidence="10" key="3">
    <citation type="submission" date="2025-09" db="UniProtKB">
        <authorList>
            <consortium name="Ensembl"/>
        </authorList>
    </citation>
    <scope>IDENTIFICATION</scope>
</reference>
<sequence>MSVYILLPLTISYTFPLEGDDDKIVGGVPGCGLTWVVSAARCYKSHIEVCLGEHNIAINEGTEQCMSSAKVIRHPRYNSGSLGKDIMLIKLSKAASLNSYLRAVTLPTSCAPTGTRTPTPPTPANMFCAGFLEGGKDSCQGDSGGPVVCNNQLQGIVSWGAGRAQRNKPVVYAKVCNYNTWIRDTMNSH</sequence>
<dbReference type="FunFam" id="2.40.10.10:FF:000166">
    <property type="entry name" value="Trypsin"/>
    <property type="match status" value="1"/>
</dbReference>
<dbReference type="InterPro" id="IPR043504">
    <property type="entry name" value="Peptidase_S1_PA_chymotrypsin"/>
</dbReference>
<dbReference type="PROSITE" id="PS50240">
    <property type="entry name" value="TRYPSIN_DOM"/>
    <property type="match status" value="1"/>
</dbReference>
<dbReference type="Gene3D" id="2.40.10.10">
    <property type="entry name" value="Trypsin-like serine proteases"/>
    <property type="match status" value="3"/>
</dbReference>
<proteinExistence type="predicted"/>
<dbReference type="InterPro" id="IPR050127">
    <property type="entry name" value="Serine_Proteases_S1"/>
</dbReference>
<dbReference type="InterPro" id="IPR033116">
    <property type="entry name" value="TRYPSIN_SER"/>
</dbReference>
<dbReference type="InterPro" id="IPR009003">
    <property type="entry name" value="Peptidase_S1_PA"/>
</dbReference>
<dbReference type="PROSITE" id="PS00135">
    <property type="entry name" value="TRYPSIN_SER"/>
    <property type="match status" value="1"/>
</dbReference>
<comment type="catalytic activity">
    <reaction evidence="7">
        <text>Preferential cleavage: Arg-|-Xaa, Lys-|-Xaa.</text>
        <dbReference type="EC" id="3.4.21.4"/>
    </reaction>
</comment>
<dbReference type="GO" id="GO:0006508">
    <property type="term" value="P:proteolysis"/>
    <property type="evidence" value="ECO:0007669"/>
    <property type="project" value="UniProtKB-KW"/>
</dbReference>
<reference evidence="10" key="2">
    <citation type="submission" date="2025-08" db="UniProtKB">
        <authorList>
            <consortium name="Ensembl"/>
        </authorList>
    </citation>
    <scope>IDENTIFICATION</scope>
</reference>
<keyword evidence="6" id="KW-1015">Disulfide bond</keyword>
<dbReference type="EC" id="3.4.21.4" evidence="8"/>
<feature type="domain" description="Peptidase S1" evidence="9">
    <location>
        <begin position="8"/>
        <end position="187"/>
    </location>
</feature>
<name>A0AAY5EJZ0_ELEEL</name>
<evidence type="ECO:0000256" key="3">
    <source>
        <dbReference type="ARBA" id="ARBA00022670"/>
    </source>
</evidence>
<keyword evidence="4" id="KW-0378">Hydrolase</keyword>
<evidence type="ECO:0000256" key="4">
    <source>
        <dbReference type="ARBA" id="ARBA00022801"/>
    </source>
</evidence>
<evidence type="ECO:0000256" key="6">
    <source>
        <dbReference type="ARBA" id="ARBA00023157"/>
    </source>
</evidence>
<comment type="subcellular location">
    <subcellularLocation>
        <location evidence="1">Secreted</location>
        <location evidence="1">Extracellular space</location>
    </subcellularLocation>
</comment>
<reference evidence="10 11" key="1">
    <citation type="submission" date="2020-05" db="EMBL/GenBank/DDBJ databases">
        <title>Electrophorus electricus (electric eel) genome, fEleEle1, primary haplotype.</title>
        <authorList>
            <person name="Myers G."/>
            <person name="Meyer A."/>
            <person name="Fedrigo O."/>
            <person name="Formenti G."/>
            <person name="Rhie A."/>
            <person name="Tracey A."/>
            <person name="Sims Y."/>
            <person name="Jarvis E.D."/>
        </authorList>
    </citation>
    <scope>NUCLEOTIDE SEQUENCE [LARGE SCALE GENOMIC DNA]</scope>
</reference>
<evidence type="ECO:0000313" key="10">
    <source>
        <dbReference type="Ensembl" id="ENSEEEP00000057243.1"/>
    </source>
</evidence>
<dbReference type="InterPro" id="IPR001314">
    <property type="entry name" value="Peptidase_S1A"/>
</dbReference>
<evidence type="ECO:0000256" key="2">
    <source>
        <dbReference type="ARBA" id="ARBA00022525"/>
    </source>
</evidence>
<dbReference type="GO" id="GO:0005615">
    <property type="term" value="C:extracellular space"/>
    <property type="evidence" value="ECO:0007669"/>
    <property type="project" value="TreeGrafter"/>
</dbReference>
<keyword evidence="2" id="KW-0964">Secreted</keyword>
<evidence type="ECO:0000256" key="8">
    <source>
        <dbReference type="ARBA" id="ARBA00038868"/>
    </source>
</evidence>
<accession>A0AAY5EJZ0</accession>
<dbReference type="SUPFAM" id="SSF50494">
    <property type="entry name" value="Trypsin-like serine proteases"/>
    <property type="match status" value="1"/>
</dbReference>
<dbReference type="PRINTS" id="PR00722">
    <property type="entry name" value="CHYMOTRYPSIN"/>
</dbReference>
<organism evidence="10 11">
    <name type="scientific">Electrophorus electricus</name>
    <name type="common">Electric eel</name>
    <name type="synonym">Gymnotus electricus</name>
    <dbReference type="NCBI Taxonomy" id="8005"/>
    <lineage>
        <taxon>Eukaryota</taxon>
        <taxon>Metazoa</taxon>
        <taxon>Chordata</taxon>
        <taxon>Craniata</taxon>
        <taxon>Vertebrata</taxon>
        <taxon>Euteleostomi</taxon>
        <taxon>Actinopterygii</taxon>
        <taxon>Neopterygii</taxon>
        <taxon>Teleostei</taxon>
        <taxon>Ostariophysi</taxon>
        <taxon>Gymnotiformes</taxon>
        <taxon>Gymnotoidei</taxon>
        <taxon>Gymnotidae</taxon>
        <taxon>Electrophorus</taxon>
    </lineage>
</organism>
<dbReference type="GeneTree" id="ENSGT01050000244883"/>
<dbReference type="AlphaFoldDB" id="A0AAY5EJZ0"/>
<keyword evidence="5" id="KW-0720">Serine protease</keyword>
<dbReference type="SMART" id="SM00020">
    <property type="entry name" value="Tryp_SPc"/>
    <property type="match status" value="1"/>
</dbReference>
<dbReference type="CDD" id="cd00190">
    <property type="entry name" value="Tryp_SPc"/>
    <property type="match status" value="1"/>
</dbReference>